<dbReference type="Pfam" id="PF07687">
    <property type="entry name" value="M20_dimer"/>
    <property type="match status" value="1"/>
</dbReference>
<evidence type="ECO:0000313" key="4">
    <source>
        <dbReference type="EMBL" id="GAH36176.1"/>
    </source>
</evidence>
<dbReference type="InterPro" id="IPR036264">
    <property type="entry name" value="Bact_exopeptidase_dim_dom"/>
</dbReference>
<dbReference type="EMBL" id="BARU01005424">
    <property type="protein sequence ID" value="GAH36176.1"/>
    <property type="molecule type" value="Genomic_DNA"/>
</dbReference>
<accession>X1ES11</accession>
<dbReference type="GO" id="GO:0016787">
    <property type="term" value="F:hydrolase activity"/>
    <property type="evidence" value="ECO:0007669"/>
    <property type="project" value="UniProtKB-KW"/>
</dbReference>
<evidence type="ECO:0000256" key="1">
    <source>
        <dbReference type="ARBA" id="ARBA00022723"/>
    </source>
</evidence>
<organism evidence="4">
    <name type="scientific">marine sediment metagenome</name>
    <dbReference type="NCBI Taxonomy" id="412755"/>
    <lineage>
        <taxon>unclassified sequences</taxon>
        <taxon>metagenomes</taxon>
        <taxon>ecological metagenomes</taxon>
    </lineage>
</organism>
<keyword evidence="1" id="KW-0479">Metal-binding</keyword>
<protein>
    <recommendedName>
        <fullName evidence="3">Peptidase M20 dimerisation domain-containing protein</fullName>
    </recommendedName>
</protein>
<dbReference type="Gene3D" id="3.40.630.10">
    <property type="entry name" value="Zn peptidases"/>
    <property type="match status" value="2"/>
</dbReference>
<dbReference type="SUPFAM" id="SSF55031">
    <property type="entry name" value="Bacterial exopeptidase dimerisation domain"/>
    <property type="match status" value="1"/>
</dbReference>
<dbReference type="InterPro" id="IPR050072">
    <property type="entry name" value="Peptidase_M20A"/>
</dbReference>
<dbReference type="Gene3D" id="3.30.70.360">
    <property type="match status" value="1"/>
</dbReference>
<reference evidence="4" key="1">
    <citation type="journal article" date="2014" name="Front. Microbiol.">
        <title>High frequency of phylogenetically diverse reductive dehalogenase-homologous genes in deep subseafloor sedimentary metagenomes.</title>
        <authorList>
            <person name="Kawai M."/>
            <person name="Futagami T."/>
            <person name="Toyoda A."/>
            <person name="Takaki Y."/>
            <person name="Nishi S."/>
            <person name="Hori S."/>
            <person name="Arai W."/>
            <person name="Tsubouchi T."/>
            <person name="Morono Y."/>
            <person name="Uchiyama I."/>
            <person name="Ito T."/>
            <person name="Fujiyama A."/>
            <person name="Inagaki F."/>
            <person name="Takami H."/>
        </authorList>
    </citation>
    <scope>NUCLEOTIDE SEQUENCE</scope>
    <source>
        <strain evidence="4">Expedition CK06-06</strain>
    </source>
</reference>
<evidence type="ECO:0000259" key="3">
    <source>
        <dbReference type="Pfam" id="PF07687"/>
    </source>
</evidence>
<dbReference type="GO" id="GO:0046872">
    <property type="term" value="F:metal ion binding"/>
    <property type="evidence" value="ECO:0007669"/>
    <property type="project" value="UniProtKB-KW"/>
</dbReference>
<comment type="caution">
    <text evidence="4">The sequence shown here is derived from an EMBL/GenBank/DDBJ whole genome shotgun (WGS) entry which is preliminary data.</text>
</comment>
<dbReference type="SUPFAM" id="SSF53187">
    <property type="entry name" value="Zn-dependent exopeptidases"/>
    <property type="match status" value="1"/>
</dbReference>
<keyword evidence="2" id="KW-0378">Hydrolase</keyword>
<dbReference type="Pfam" id="PF01546">
    <property type="entry name" value="Peptidase_M20"/>
    <property type="match status" value="1"/>
</dbReference>
<proteinExistence type="predicted"/>
<dbReference type="PANTHER" id="PTHR43808:SF32">
    <property type="entry name" value="ARGE_DAPE-RELATED DEACYLASE"/>
    <property type="match status" value="1"/>
</dbReference>
<name>X1ES11_9ZZZZ</name>
<dbReference type="AlphaFoldDB" id="X1ES11"/>
<sequence length="310" mass="34246">MGKIYGRGACDDKACVTAEIFATKALFELGIKFEGSLTLISAIDEETGGFNGVRYLLDKGHINGDACLLGDGRGGFPAAYTGGFLLVTFLIKGKKAHALSFPDIPIYRNEYSGVNAIQKMISVMNFLTQLQAEFLNTETKYPNFPGHPSKVSTVNIAKIIGGDKLSAVPDKCLLYCIINTIPEQDVESIKTRIIEFIEAAKKEDPDLNINVQFTMSFEPFASDINSKFAKSIKNAIKIVYNEDREFKLFQSANDGHWFHEKGIETILMGTGTHENNVHAEDEFVSISDLIDTTKIFALTAFNYLRSNAIL</sequence>
<dbReference type="InterPro" id="IPR011650">
    <property type="entry name" value="Peptidase_M20_dimer"/>
</dbReference>
<feature type="domain" description="Peptidase M20 dimerisation" evidence="3">
    <location>
        <begin position="112"/>
        <end position="204"/>
    </location>
</feature>
<dbReference type="PANTHER" id="PTHR43808">
    <property type="entry name" value="ACETYLORNITHINE DEACETYLASE"/>
    <property type="match status" value="1"/>
</dbReference>
<evidence type="ECO:0000256" key="2">
    <source>
        <dbReference type="ARBA" id="ARBA00022801"/>
    </source>
</evidence>
<gene>
    <name evidence="4" type="ORF">S03H2_10561</name>
</gene>
<dbReference type="InterPro" id="IPR002933">
    <property type="entry name" value="Peptidase_M20"/>
</dbReference>